<dbReference type="EMBL" id="QPFP01000028">
    <property type="protein sequence ID" value="TEB29240.1"/>
    <property type="molecule type" value="Genomic_DNA"/>
</dbReference>
<dbReference type="CDD" id="cd19481">
    <property type="entry name" value="RecA-like_protease"/>
    <property type="match status" value="1"/>
</dbReference>
<evidence type="ECO:0000259" key="2">
    <source>
        <dbReference type="SMART" id="SM00382"/>
    </source>
</evidence>
<dbReference type="InterPro" id="IPR054289">
    <property type="entry name" value="DUF7025"/>
</dbReference>
<dbReference type="STRING" id="71717.A0A4Y7T536"/>
<comment type="caution">
    <text evidence="3">The sequence shown here is derived from an EMBL/GenBank/DDBJ whole genome shotgun (WGS) entry which is preliminary data.</text>
</comment>
<keyword evidence="3" id="KW-0378">Hydrolase</keyword>
<feature type="region of interest" description="Disordered" evidence="1">
    <location>
        <begin position="1"/>
        <end position="33"/>
    </location>
</feature>
<evidence type="ECO:0000256" key="1">
    <source>
        <dbReference type="SAM" id="MobiDB-lite"/>
    </source>
</evidence>
<dbReference type="InterPro" id="IPR003593">
    <property type="entry name" value="AAA+_ATPase"/>
</dbReference>
<feature type="compositionally biased region" description="Low complexity" evidence="1">
    <location>
        <begin position="1"/>
        <end position="22"/>
    </location>
</feature>
<dbReference type="Pfam" id="PF00004">
    <property type="entry name" value="AAA"/>
    <property type="match status" value="1"/>
</dbReference>
<dbReference type="Gene3D" id="3.40.50.300">
    <property type="entry name" value="P-loop containing nucleotide triphosphate hydrolases"/>
    <property type="match status" value="1"/>
</dbReference>
<dbReference type="OrthoDB" id="10042665at2759"/>
<dbReference type="InterPro" id="IPR003959">
    <property type="entry name" value="ATPase_AAA_core"/>
</dbReference>
<dbReference type="PANTHER" id="PTHR46411">
    <property type="entry name" value="FAMILY ATPASE, PUTATIVE-RELATED"/>
    <property type="match status" value="1"/>
</dbReference>
<dbReference type="InterPro" id="IPR027417">
    <property type="entry name" value="P-loop_NTPase"/>
</dbReference>
<evidence type="ECO:0000313" key="3">
    <source>
        <dbReference type="EMBL" id="TEB29240.1"/>
    </source>
</evidence>
<evidence type="ECO:0000313" key="4">
    <source>
        <dbReference type="Proteomes" id="UP000298030"/>
    </source>
</evidence>
<dbReference type="SUPFAM" id="SSF52540">
    <property type="entry name" value="P-loop containing nucleoside triphosphate hydrolases"/>
    <property type="match status" value="1"/>
</dbReference>
<dbReference type="Pfam" id="PF22942">
    <property type="entry name" value="DUF7025"/>
    <property type="match status" value="1"/>
</dbReference>
<keyword evidence="4" id="KW-1185">Reference proteome</keyword>
<dbReference type="PANTHER" id="PTHR46411:SF3">
    <property type="entry name" value="AAA+ ATPASE DOMAIN-CONTAINING PROTEIN"/>
    <property type="match status" value="1"/>
</dbReference>
<dbReference type="GO" id="GO:0016887">
    <property type="term" value="F:ATP hydrolysis activity"/>
    <property type="evidence" value="ECO:0007669"/>
    <property type="project" value="InterPro"/>
</dbReference>
<sequence length="710" mass="79408">MQRRFSTLMSRSVSSSAAGSSSQPLYEDDNESKLTLTATVPGKTEQQEALPIPSLKIKRVDNYYSRWSKGWKYRNTSSKVTVENVPILGSGSSNDQWKDCSFVVVRTIPRTENAEPTFKVVVKSEYILKACKDVIESWPGISWNADPLELDPQIFVTYHQQFLEYQANLENKKRTEIETHVLTSIKLLNNTVASDYRTTLATIKRLTAHGEITFDLLNGILVPRTLFVIKCGVTGLPRLLQLSYFQKTAITGKPVYQLVLESVDLVDQAMSNSVGLGRVQTVVYLPPFKGAVPITSLDAYPLKYHPDEAGLREVIMKRGKKWSSLMGVHHKQYNGIAALKCNSKVVKHNVTSRIMIDRPTFRRLNPNYSFPTPVPPKVEQVDQSNPRNLNYSYDQYGNVIQPPAPLQATGADVVQVQSAEKGVLEDLTEDDLLLTPAAVYGFSLGDKAWLEFNIELIEEVEWNNDAFSNLVLPDGRKDLLQSLVESHHRELGFDDFIKGKGHGLVINLFGPPGVGKTFSAEATSEHVKRPLYIVGAGDLGTTASTLDAALERVFDVATAWKAIVLIDEADVFLEQRSLHDLERNAMVAVFLRHVEYYRGILFLTTNRVKSFDEAFLSRIHVALHFQALSEESKAQVWAAFIEKAGAGDNITKEQIALLAKRDINGRQIKNAVRTAHSLAVGRKAEVKFEHIVQTLDAMAEFNEEFQNGRA</sequence>
<dbReference type="Proteomes" id="UP000298030">
    <property type="component" value="Unassembled WGS sequence"/>
</dbReference>
<reference evidence="3 4" key="1">
    <citation type="journal article" date="2019" name="Nat. Ecol. Evol.">
        <title>Megaphylogeny resolves global patterns of mushroom evolution.</title>
        <authorList>
            <person name="Varga T."/>
            <person name="Krizsan K."/>
            <person name="Foldi C."/>
            <person name="Dima B."/>
            <person name="Sanchez-Garcia M."/>
            <person name="Sanchez-Ramirez S."/>
            <person name="Szollosi G.J."/>
            <person name="Szarkandi J.G."/>
            <person name="Papp V."/>
            <person name="Albert L."/>
            <person name="Andreopoulos W."/>
            <person name="Angelini C."/>
            <person name="Antonin V."/>
            <person name="Barry K.W."/>
            <person name="Bougher N.L."/>
            <person name="Buchanan P."/>
            <person name="Buyck B."/>
            <person name="Bense V."/>
            <person name="Catcheside P."/>
            <person name="Chovatia M."/>
            <person name="Cooper J."/>
            <person name="Damon W."/>
            <person name="Desjardin D."/>
            <person name="Finy P."/>
            <person name="Geml J."/>
            <person name="Haridas S."/>
            <person name="Hughes K."/>
            <person name="Justo A."/>
            <person name="Karasinski D."/>
            <person name="Kautmanova I."/>
            <person name="Kiss B."/>
            <person name="Kocsube S."/>
            <person name="Kotiranta H."/>
            <person name="LaButti K.M."/>
            <person name="Lechner B.E."/>
            <person name="Liimatainen K."/>
            <person name="Lipzen A."/>
            <person name="Lukacs Z."/>
            <person name="Mihaltcheva S."/>
            <person name="Morgado L.N."/>
            <person name="Niskanen T."/>
            <person name="Noordeloos M.E."/>
            <person name="Ohm R.A."/>
            <person name="Ortiz-Santana B."/>
            <person name="Ovrebo C."/>
            <person name="Racz N."/>
            <person name="Riley R."/>
            <person name="Savchenko A."/>
            <person name="Shiryaev A."/>
            <person name="Soop K."/>
            <person name="Spirin V."/>
            <person name="Szebenyi C."/>
            <person name="Tomsovsky M."/>
            <person name="Tulloss R.E."/>
            <person name="Uehling J."/>
            <person name="Grigoriev I.V."/>
            <person name="Vagvolgyi C."/>
            <person name="Papp T."/>
            <person name="Martin F.M."/>
            <person name="Miettinen O."/>
            <person name="Hibbett D.S."/>
            <person name="Nagy L.G."/>
        </authorList>
    </citation>
    <scope>NUCLEOTIDE SEQUENCE [LARGE SCALE GENOMIC DNA]</scope>
    <source>
        <strain evidence="3 4">FP101781</strain>
    </source>
</reference>
<dbReference type="GO" id="GO:0005524">
    <property type="term" value="F:ATP binding"/>
    <property type="evidence" value="ECO:0007669"/>
    <property type="project" value="InterPro"/>
</dbReference>
<accession>A0A4Y7T536</accession>
<gene>
    <name evidence="3" type="ORF">FA13DRAFT_1734910</name>
</gene>
<feature type="domain" description="AAA+ ATPase" evidence="2">
    <location>
        <begin position="502"/>
        <end position="631"/>
    </location>
</feature>
<dbReference type="SMART" id="SM00382">
    <property type="entry name" value="AAA"/>
    <property type="match status" value="1"/>
</dbReference>
<proteinExistence type="predicted"/>
<protein>
    <submittedName>
        <fullName evidence="3">P-loop containing nucleoside triphosphate hydrolase protein</fullName>
    </submittedName>
</protein>
<dbReference type="AlphaFoldDB" id="A0A4Y7T536"/>
<name>A0A4Y7T536_COPMI</name>
<organism evidence="3 4">
    <name type="scientific">Coprinellus micaceus</name>
    <name type="common">Glistening ink-cap mushroom</name>
    <name type="synonym">Coprinus micaceus</name>
    <dbReference type="NCBI Taxonomy" id="71717"/>
    <lineage>
        <taxon>Eukaryota</taxon>
        <taxon>Fungi</taxon>
        <taxon>Dikarya</taxon>
        <taxon>Basidiomycota</taxon>
        <taxon>Agaricomycotina</taxon>
        <taxon>Agaricomycetes</taxon>
        <taxon>Agaricomycetidae</taxon>
        <taxon>Agaricales</taxon>
        <taxon>Agaricineae</taxon>
        <taxon>Psathyrellaceae</taxon>
        <taxon>Coprinellus</taxon>
    </lineage>
</organism>